<dbReference type="EMBL" id="CP004357">
    <property type="protein sequence ID" value="AGJ90483.1"/>
    <property type="molecule type" value="Genomic_DNA"/>
</dbReference>
<evidence type="ECO:0000256" key="4">
    <source>
        <dbReference type="ARBA" id="ARBA00022989"/>
    </source>
</evidence>
<organism evidence="7 8">
    <name type="scientific">Mycoplasma putrefaciens Mput9231</name>
    <dbReference type="NCBI Taxonomy" id="1292033"/>
    <lineage>
        <taxon>Bacteria</taxon>
        <taxon>Bacillati</taxon>
        <taxon>Mycoplasmatota</taxon>
        <taxon>Mollicutes</taxon>
        <taxon>Mycoplasmataceae</taxon>
        <taxon>Mycoplasma</taxon>
    </lineage>
</organism>
<dbReference type="GO" id="GO:0022857">
    <property type="term" value="F:transmembrane transporter activity"/>
    <property type="evidence" value="ECO:0007669"/>
    <property type="project" value="InterPro"/>
</dbReference>
<dbReference type="PANTHER" id="PTHR42770:SF7">
    <property type="entry name" value="MEMBRANE PROTEIN"/>
    <property type="match status" value="1"/>
</dbReference>
<dbReference type="InterPro" id="IPR002293">
    <property type="entry name" value="AA/rel_permease1"/>
</dbReference>
<feature type="transmembrane region" description="Helical" evidence="6">
    <location>
        <begin position="215"/>
        <end position="233"/>
    </location>
</feature>
<dbReference type="OrthoDB" id="396925at2"/>
<dbReference type="RefSeq" id="WP_015587155.1">
    <property type="nucleotide sequence ID" value="NC_021083.1"/>
</dbReference>
<gene>
    <name evidence="7" type="ORF">MPUT9231_0270</name>
</gene>
<comment type="subcellular location">
    <subcellularLocation>
        <location evidence="1">Cell membrane</location>
        <topology evidence="1">Multi-pass membrane protein</topology>
    </subcellularLocation>
</comment>
<sequence length="520" mass="56659">MKNKGKMFEFLTLFAMVIGTVVGAGIYIKNKEVLTGTHNPIIAIILWLIVGLSCVAVVYLFLEISSSTLKEGSGTVSVWAQKFINRKWGSFFSVLQSYLYAPIIQSVFTATAVSSALKIAKFEIPGYAYVILMLVVGIAIIAITGLINILSLNASKKIQTYGTIFKFIPLIIALIGGFTIAIIFGLKDGTFGNNGITPGIAPNEAWSINRWEPLLFFRGFGGILFAFDGFIYICNSQKRAKHKDVVPKALLFGMVFVALFYSLMAISLFLGSPDGTIEALLKRMLNKGQVLETANIIISLVVGIILIIVPLLGVMAYSYIAITGLESDIADNLHHKKIEEMSIKKIGITTTSIAIVAYSLFIIVGAFSGLEKGLLATYSSVGVAQDPGASDKIANLIGIFSSASSCFSFGIVTIILIAALWNRKTNKVEVQKRKGFVPICIASIIAFSLFTIMGIFTFAVPLDVIEGKANWFKSTGSQGPIFVLSTVLSLGYVWVLWYIQERKMKVISVNKNDTKRYISK</sequence>
<keyword evidence="4 6" id="KW-1133">Transmembrane helix</keyword>
<dbReference type="Gene3D" id="1.20.1740.10">
    <property type="entry name" value="Amino acid/polyamine transporter I"/>
    <property type="match status" value="1"/>
</dbReference>
<feature type="transmembrane region" description="Helical" evidence="6">
    <location>
        <begin position="435"/>
        <end position="460"/>
    </location>
</feature>
<evidence type="ECO:0000256" key="1">
    <source>
        <dbReference type="ARBA" id="ARBA00004651"/>
    </source>
</evidence>
<evidence type="ECO:0000256" key="3">
    <source>
        <dbReference type="ARBA" id="ARBA00022692"/>
    </source>
</evidence>
<feature type="transmembrane region" description="Helical" evidence="6">
    <location>
        <begin position="164"/>
        <end position="186"/>
    </location>
</feature>
<dbReference type="Proteomes" id="UP000012984">
    <property type="component" value="Chromosome"/>
</dbReference>
<feature type="transmembrane region" description="Helical" evidence="6">
    <location>
        <begin position="98"/>
        <end position="120"/>
    </location>
</feature>
<feature type="transmembrane region" description="Helical" evidence="6">
    <location>
        <begin position="346"/>
        <end position="370"/>
    </location>
</feature>
<keyword evidence="3 6" id="KW-0812">Transmembrane</keyword>
<feature type="transmembrane region" description="Helical" evidence="6">
    <location>
        <begin position="7"/>
        <end position="28"/>
    </location>
</feature>
<dbReference type="HOGENOM" id="CLU_039826_0_0_14"/>
<feature type="transmembrane region" description="Helical" evidence="6">
    <location>
        <begin position="480"/>
        <end position="499"/>
    </location>
</feature>
<feature type="transmembrane region" description="Helical" evidence="6">
    <location>
        <begin position="40"/>
        <end position="62"/>
    </location>
</feature>
<feature type="transmembrane region" description="Helical" evidence="6">
    <location>
        <begin position="126"/>
        <end position="152"/>
    </location>
</feature>
<evidence type="ECO:0000256" key="6">
    <source>
        <dbReference type="SAM" id="Phobius"/>
    </source>
</evidence>
<keyword evidence="2" id="KW-1003">Cell membrane</keyword>
<dbReference type="PATRIC" id="fig|1292033.3.peg.27"/>
<keyword evidence="8" id="KW-1185">Reference proteome</keyword>
<dbReference type="PANTHER" id="PTHR42770">
    <property type="entry name" value="AMINO ACID TRANSPORTER-RELATED"/>
    <property type="match status" value="1"/>
</dbReference>
<dbReference type="KEGG" id="mput:MPUT9231_0270"/>
<reference evidence="7 8" key="1">
    <citation type="journal article" date="2013" name="Genome Announc.">
        <title>Complete Genome Sequence of Mycoplasma putrefaciens Strain 9231, One of the Agents of Contagious Agalactia in Goats.</title>
        <authorList>
            <person name="Dupuy V."/>
            <person name="Sirand-Pugnet P."/>
            <person name="Baranowski E."/>
            <person name="Barre A."/>
            <person name="Breton M."/>
            <person name="Couture C."/>
            <person name="Dordet-Frisoni E."/>
            <person name="Gaurivaud P."/>
            <person name="Jacob D."/>
            <person name="Lemaitre C."/>
            <person name="Manso-Silvan L."/>
            <person name="Nikolski M."/>
            <person name="Nouvel L.X."/>
            <person name="Poumarat F."/>
            <person name="Tardy F."/>
            <person name="Thebault P."/>
            <person name="Theil S."/>
            <person name="Citti C."/>
            <person name="Blanchard A."/>
            <person name="Thiaucourt F."/>
        </authorList>
    </citation>
    <scope>NUCLEOTIDE SEQUENCE [LARGE SCALE GENOMIC DNA]</scope>
    <source>
        <strain evidence="7">Mput9231</strain>
    </source>
</reference>
<accession>M9W911</accession>
<feature type="transmembrane region" description="Helical" evidence="6">
    <location>
        <begin position="296"/>
        <end position="325"/>
    </location>
</feature>
<dbReference type="InterPro" id="IPR050367">
    <property type="entry name" value="APC_superfamily"/>
</dbReference>
<dbReference type="Pfam" id="PF13520">
    <property type="entry name" value="AA_permease_2"/>
    <property type="match status" value="1"/>
</dbReference>
<protein>
    <submittedName>
        <fullName evidence="7">Amino acid permease</fullName>
    </submittedName>
</protein>
<evidence type="ECO:0000313" key="7">
    <source>
        <dbReference type="EMBL" id="AGJ90483.1"/>
    </source>
</evidence>
<evidence type="ECO:0000256" key="5">
    <source>
        <dbReference type="ARBA" id="ARBA00023136"/>
    </source>
</evidence>
<feature type="transmembrane region" description="Helical" evidence="6">
    <location>
        <begin position="245"/>
        <end position="270"/>
    </location>
</feature>
<dbReference type="eggNOG" id="COG0531">
    <property type="taxonomic scope" value="Bacteria"/>
</dbReference>
<keyword evidence="5 6" id="KW-0472">Membrane</keyword>
<name>M9W911_9MOLU</name>
<dbReference type="GO" id="GO:0005886">
    <property type="term" value="C:plasma membrane"/>
    <property type="evidence" value="ECO:0007669"/>
    <property type="project" value="UniProtKB-SubCell"/>
</dbReference>
<evidence type="ECO:0000256" key="2">
    <source>
        <dbReference type="ARBA" id="ARBA00022475"/>
    </source>
</evidence>
<dbReference type="PIRSF" id="PIRSF006060">
    <property type="entry name" value="AA_transporter"/>
    <property type="match status" value="1"/>
</dbReference>
<feature type="transmembrane region" description="Helical" evidence="6">
    <location>
        <begin position="396"/>
        <end position="423"/>
    </location>
</feature>
<proteinExistence type="predicted"/>
<evidence type="ECO:0000313" key="8">
    <source>
        <dbReference type="Proteomes" id="UP000012984"/>
    </source>
</evidence>
<dbReference type="AlphaFoldDB" id="M9W911"/>